<sequence length="287" mass="32661">MNNLHSTPVVGKRCDKRELSTSSIEIDDENKRNKLSDSDMLQNSAAVTNVHLSEADLETITNRIHALFKIDLEAMVTSIVQAFVPQVITGINASLNEKIESLVHENKVLKDQVAVLTMQADRAEQYSRRNCVRVTGIPETNEEITDNIIMDMASELGANLTIDEIDRSHRLGPRSQSSLKPRDIIVKFVSYRSRQKLYNVRSQAKGSVNYRRNYINEALTKHRSELFFDARKLVRDKLVESAWTHDGTILVRDRARVIHRVETYEQLNKLRSNANRSYASVASVKIA</sequence>
<comment type="caution">
    <text evidence="1">The sequence shown here is derived from an EMBL/GenBank/DDBJ whole genome shotgun (WGS) entry which is preliminary data.</text>
</comment>
<reference evidence="1" key="1">
    <citation type="journal article" date="2019" name="bioRxiv">
        <title>The Genome of the Zebra Mussel, Dreissena polymorpha: A Resource for Invasive Species Research.</title>
        <authorList>
            <person name="McCartney M.A."/>
            <person name="Auch B."/>
            <person name="Kono T."/>
            <person name="Mallez S."/>
            <person name="Zhang Y."/>
            <person name="Obille A."/>
            <person name="Becker A."/>
            <person name="Abrahante J.E."/>
            <person name="Garbe J."/>
            <person name="Badalamenti J.P."/>
            <person name="Herman A."/>
            <person name="Mangelson H."/>
            <person name="Liachko I."/>
            <person name="Sullivan S."/>
            <person name="Sone E.D."/>
            <person name="Koren S."/>
            <person name="Silverstein K.A.T."/>
            <person name="Beckman K.B."/>
            <person name="Gohl D.M."/>
        </authorList>
    </citation>
    <scope>NUCLEOTIDE SEQUENCE</scope>
    <source>
        <strain evidence="1">Duluth1</strain>
        <tissue evidence="1">Whole animal</tissue>
    </source>
</reference>
<evidence type="ECO:0000313" key="1">
    <source>
        <dbReference type="EMBL" id="KAH3810505.1"/>
    </source>
</evidence>
<keyword evidence="2" id="KW-1185">Reference proteome</keyword>
<proteinExistence type="predicted"/>
<reference evidence="1" key="2">
    <citation type="submission" date="2020-11" db="EMBL/GenBank/DDBJ databases">
        <authorList>
            <person name="McCartney M.A."/>
            <person name="Auch B."/>
            <person name="Kono T."/>
            <person name="Mallez S."/>
            <person name="Becker A."/>
            <person name="Gohl D.M."/>
            <person name="Silverstein K.A.T."/>
            <person name="Koren S."/>
            <person name="Bechman K.B."/>
            <person name="Herman A."/>
            <person name="Abrahante J.E."/>
            <person name="Garbe J."/>
        </authorList>
    </citation>
    <scope>NUCLEOTIDE SEQUENCE</scope>
    <source>
        <strain evidence="1">Duluth1</strain>
        <tissue evidence="1">Whole animal</tissue>
    </source>
</reference>
<evidence type="ECO:0000313" key="2">
    <source>
        <dbReference type="Proteomes" id="UP000828390"/>
    </source>
</evidence>
<dbReference type="InterPro" id="IPR004244">
    <property type="entry name" value="Transposase_22"/>
</dbReference>
<dbReference type="Gene3D" id="3.30.70.1820">
    <property type="entry name" value="L1 transposable element, RRM domain"/>
    <property type="match status" value="1"/>
</dbReference>
<name>A0A9D4G4P6_DREPO</name>
<dbReference type="Proteomes" id="UP000828390">
    <property type="component" value="Unassembled WGS sequence"/>
</dbReference>
<gene>
    <name evidence="1" type="ORF">DPMN_138900</name>
</gene>
<dbReference type="EMBL" id="JAIWYP010000006">
    <property type="protein sequence ID" value="KAH3810505.1"/>
    <property type="molecule type" value="Genomic_DNA"/>
</dbReference>
<organism evidence="1 2">
    <name type="scientific">Dreissena polymorpha</name>
    <name type="common">Zebra mussel</name>
    <name type="synonym">Mytilus polymorpha</name>
    <dbReference type="NCBI Taxonomy" id="45954"/>
    <lineage>
        <taxon>Eukaryota</taxon>
        <taxon>Metazoa</taxon>
        <taxon>Spiralia</taxon>
        <taxon>Lophotrochozoa</taxon>
        <taxon>Mollusca</taxon>
        <taxon>Bivalvia</taxon>
        <taxon>Autobranchia</taxon>
        <taxon>Heteroconchia</taxon>
        <taxon>Euheterodonta</taxon>
        <taxon>Imparidentia</taxon>
        <taxon>Neoheterodontei</taxon>
        <taxon>Myida</taxon>
        <taxon>Dreissenoidea</taxon>
        <taxon>Dreissenidae</taxon>
        <taxon>Dreissena</taxon>
    </lineage>
</organism>
<protein>
    <submittedName>
        <fullName evidence="1">Uncharacterized protein</fullName>
    </submittedName>
</protein>
<dbReference type="AlphaFoldDB" id="A0A9D4G4P6"/>
<dbReference type="PANTHER" id="PTHR11505">
    <property type="entry name" value="L1 TRANSPOSABLE ELEMENT-RELATED"/>
    <property type="match status" value="1"/>
</dbReference>
<accession>A0A9D4G4P6</accession>